<comment type="similarity">
    <text evidence="2">Belongs to the band 7/mec-2 family.</text>
</comment>
<dbReference type="AlphaFoldDB" id="A0A841R8G8"/>
<keyword evidence="3" id="KW-1133">Transmembrane helix</keyword>
<feature type="transmembrane region" description="Helical" evidence="3">
    <location>
        <begin position="6"/>
        <end position="25"/>
    </location>
</feature>
<dbReference type="GO" id="GO:0098552">
    <property type="term" value="C:side of membrane"/>
    <property type="evidence" value="ECO:0007669"/>
    <property type="project" value="UniProtKB-ARBA"/>
</dbReference>
<organism evidence="5 6">
    <name type="scientific">Spirochaeta isovalerica</name>
    <dbReference type="NCBI Taxonomy" id="150"/>
    <lineage>
        <taxon>Bacteria</taxon>
        <taxon>Pseudomonadati</taxon>
        <taxon>Spirochaetota</taxon>
        <taxon>Spirochaetia</taxon>
        <taxon>Spirochaetales</taxon>
        <taxon>Spirochaetaceae</taxon>
        <taxon>Spirochaeta</taxon>
    </lineage>
</organism>
<dbReference type="PANTHER" id="PTHR43327:SF10">
    <property type="entry name" value="STOMATIN-LIKE PROTEIN 2, MITOCHONDRIAL"/>
    <property type="match status" value="1"/>
</dbReference>
<dbReference type="Pfam" id="PF16200">
    <property type="entry name" value="Band_7_C"/>
    <property type="match status" value="1"/>
</dbReference>
<gene>
    <name evidence="5" type="ORF">HNR50_001764</name>
</gene>
<comment type="subcellular location">
    <subcellularLocation>
        <location evidence="1">Membrane</location>
        <topology evidence="1">Single-pass membrane protein</topology>
    </subcellularLocation>
</comment>
<dbReference type="InterPro" id="IPR001107">
    <property type="entry name" value="Band_7"/>
</dbReference>
<dbReference type="SMART" id="SM00244">
    <property type="entry name" value="PHB"/>
    <property type="match status" value="1"/>
</dbReference>
<comment type="caution">
    <text evidence="5">The sequence shown here is derived from an EMBL/GenBank/DDBJ whole genome shotgun (WGS) entry which is preliminary data.</text>
</comment>
<protein>
    <submittedName>
        <fullName evidence="5">Regulator of protease activity HflC (Stomatin/prohibitin superfamily)</fullName>
    </submittedName>
</protein>
<dbReference type="PRINTS" id="PR00721">
    <property type="entry name" value="STOMATIN"/>
</dbReference>
<proteinExistence type="inferred from homology"/>
<evidence type="ECO:0000256" key="1">
    <source>
        <dbReference type="ARBA" id="ARBA00004167"/>
    </source>
</evidence>
<dbReference type="GO" id="GO:0005886">
    <property type="term" value="C:plasma membrane"/>
    <property type="evidence" value="ECO:0007669"/>
    <property type="project" value="UniProtKB-ARBA"/>
</dbReference>
<keyword evidence="6" id="KW-1185">Reference proteome</keyword>
<evidence type="ECO:0000313" key="5">
    <source>
        <dbReference type="EMBL" id="MBB6480106.1"/>
    </source>
</evidence>
<dbReference type="SUPFAM" id="SSF117892">
    <property type="entry name" value="Band 7/SPFH domain"/>
    <property type="match status" value="1"/>
</dbReference>
<accession>A0A841R8G8</accession>
<dbReference type="CDD" id="cd08829">
    <property type="entry name" value="SPFH_paraslipin"/>
    <property type="match status" value="1"/>
</dbReference>
<dbReference type="RefSeq" id="WP_184745940.1">
    <property type="nucleotide sequence ID" value="NZ_JACHGJ010000002.1"/>
</dbReference>
<keyword evidence="3" id="KW-0812">Transmembrane</keyword>
<keyword evidence="5" id="KW-0378">Hydrolase</keyword>
<dbReference type="Gene3D" id="3.30.479.30">
    <property type="entry name" value="Band 7 domain"/>
    <property type="match status" value="1"/>
</dbReference>
<dbReference type="InterPro" id="IPR001972">
    <property type="entry name" value="Stomatin_HflK_fam"/>
</dbReference>
<dbReference type="Pfam" id="PF01145">
    <property type="entry name" value="Band_7"/>
    <property type="match status" value="1"/>
</dbReference>
<dbReference type="InterPro" id="IPR036013">
    <property type="entry name" value="Band_7/SPFH_dom_sf"/>
</dbReference>
<evidence type="ECO:0000259" key="4">
    <source>
        <dbReference type="SMART" id="SM00244"/>
    </source>
</evidence>
<dbReference type="PANTHER" id="PTHR43327">
    <property type="entry name" value="STOMATIN-LIKE PROTEIN 2, MITOCHONDRIAL"/>
    <property type="match status" value="1"/>
</dbReference>
<keyword evidence="3" id="KW-0472">Membrane</keyword>
<reference evidence="5 6" key="1">
    <citation type="submission" date="2020-08" db="EMBL/GenBank/DDBJ databases">
        <title>Genomic Encyclopedia of Type Strains, Phase IV (KMG-IV): sequencing the most valuable type-strain genomes for metagenomic binning, comparative biology and taxonomic classification.</title>
        <authorList>
            <person name="Goeker M."/>
        </authorList>
    </citation>
    <scope>NUCLEOTIDE SEQUENCE [LARGE SCALE GENOMIC DNA]</scope>
    <source>
        <strain evidence="5 6">DSM 2461</strain>
    </source>
</reference>
<dbReference type="GO" id="GO:0006508">
    <property type="term" value="P:proteolysis"/>
    <property type="evidence" value="ECO:0007669"/>
    <property type="project" value="UniProtKB-KW"/>
</dbReference>
<evidence type="ECO:0000256" key="2">
    <source>
        <dbReference type="ARBA" id="ARBA00008164"/>
    </source>
</evidence>
<dbReference type="Proteomes" id="UP000587760">
    <property type="component" value="Unassembled WGS sequence"/>
</dbReference>
<dbReference type="EMBL" id="JACHGJ010000002">
    <property type="protein sequence ID" value="MBB6480106.1"/>
    <property type="molecule type" value="Genomic_DNA"/>
</dbReference>
<name>A0A841R8G8_9SPIO</name>
<dbReference type="InterPro" id="IPR032435">
    <property type="entry name" value="STML2-like_C"/>
</dbReference>
<feature type="domain" description="Band 7" evidence="4">
    <location>
        <begin position="20"/>
        <end position="178"/>
    </location>
</feature>
<dbReference type="FunFam" id="3.30.479.30:FF:000004">
    <property type="entry name" value="Putative membrane protease family, stomatin"/>
    <property type="match status" value="1"/>
</dbReference>
<keyword evidence="5" id="KW-0645">Protease</keyword>
<evidence type="ECO:0000313" key="6">
    <source>
        <dbReference type="Proteomes" id="UP000587760"/>
    </source>
</evidence>
<evidence type="ECO:0000256" key="3">
    <source>
        <dbReference type="SAM" id="Phobius"/>
    </source>
</evidence>
<dbReference type="InterPro" id="IPR050710">
    <property type="entry name" value="Band7/mec-2_domain"/>
</dbReference>
<dbReference type="GO" id="GO:0008233">
    <property type="term" value="F:peptidase activity"/>
    <property type="evidence" value="ECO:0007669"/>
    <property type="project" value="UniProtKB-KW"/>
</dbReference>
<sequence>MINTIILIVIGMALIGVIFTIVKIVPTQNAFVVERLGKYNRTLEAGFNIIAPFIDRVAYKHNLKEMAVDVEPQTCITKDNISVAIDGILFYRVVDPVKASYGINDYQFSISQLAQTTMRSEIGSLELDVTFESRDNINGAIVAAVDEASDPWGIKVTRYEIKNIDTPKTIREAMEKQMRAEREKREQIALSEGDKLAKINRADGEKEQAIRYSEGERIKRENEALGQAKAILEVAKATAQGIDEISKAINQPGGQEAVAMRIASDWFQSFEKLAKETNSMIIPTNVSEMASVTSVLKSALNFTGKPSEKQ</sequence>